<proteinExistence type="predicted"/>
<name>A0A173TR97_9FIRM</name>
<evidence type="ECO:0000313" key="14">
    <source>
        <dbReference type="Proteomes" id="UP000283497"/>
    </source>
</evidence>
<dbReference type="InterPro" id="IPR001034">
    <property type="entry name" value="DeoR_HTH"/>
</dbReference>
<dbReference type="InterPro" id="IPR014036">
    <property type="entry name" value="DeoR-like_C"/>
</dbReference>
<dbReference type="EMBL" id="CYYC01000022">
    <property type="protein sequence ID" value="CUN05452.1"/>
    <property type="molecule type" value="Genomic_DNA"/>
</dbReference>
<keyword evidence="3" id="KW-0805">Transcription regulation</keyword>
<dbReference type="GeneID" id="75049642"/>
<evidence type="ECO:0000313" key="8">
    <source>
        <dbReference type="EMBL" id="CUN05452.1"/>
    </source>
</evidence>
<dbReference type="PANTHER" id="PTHR30363">
    <property type="entry name" value="HTH-TYPE TRANSCRIPTIONAL REGULATOR SRLR-RELATED"/>
    <property type="match status" value="1"/>
</dbReference>
<dbReference type="InterPro" id="IPR018356">
    <property type="entry name" value="Tscrpt_reg_HTH_DeoR_CS"/>
</dbReference>
<keyword evidence="2" id="KW-0678">Repressor</keyword>
<dbReference type="Gene3D" id="1.10.10.10">
    <property type="entry name" value="Winged helix-like DNA-binding domain superfamily/Winged helix DNA-binding domain"/>
    <property type="match status" value="1"/>
</dbReference>
<comment type="function">
    <text evidence="6">Repressor of the lactose catabolism operon. Galactose-6-phosphate is the inducer.</text>
</comment>
<gene>
    <name evidence="8" type="primary">glpR_1</name>
    <name evidence="11" type="ORF">DW068_09445</name>
    <name evidence="10" type="ORF">DW972_04315</name>
    <name evidence="9" type="ORF">ERS852450_01082</name>
    <name evidence="8" type="ORF">ERS852578_01901</name>
</gene>
<dbReference type="Proteomes" id="UP000095679">
    <property type="component" value="Unassembled WGS sequence"/>
</dbReference>
<evidence type="ECO:0000256" key="3">
    <source>
        <dbReference type="ARBA" id="ARBA00023015"/>
    </source>
</evidence>
<dbReference type="AlphaFoldDB" id="A0A173TR97"/>
<evidence type="ECO:0000313" key="9">
    <source>
        <dbReference type="EMBL" id="CUO05253.1"/>
    </source>
</evidence>
<evidence type="ECO:0000313" key="12">
    <source>
        <dbReference type="Proteomes" id="UP000095390"/>
    </source>
</evidence>
<evidence type="ECO:0000256" key="4">
    <source>
        <dbReference type="ARBA" id="ARBA00023125"/>
    </source>
</evidence>
<dbReference type="PROSITE" id="PS51000">
    <property type="entry name" value="HTH_DEOR_2"/>
    <property type="match status" value="1"/>
</dbReference>
<dbReference type="Pfam" id="PF00455">
    <property type="entry name" value="DeoRC"/>
    <property type="match status" value="1"/>
</dbReference>
<feature type="domain" description="HTH deoR-type" evidence="7">
    <location>
        <begin position="1"/>
        <end position="56"/>
    </location>
</feature>
<dbReference type="PROSITE" id="PS00894">
    <property type="entry name" value="HTH_DEOR_1"/>
    <property type="match status" value="1"/>
</dbReference>
<dbReference type="InterPro" id="IPR037171">
    <property type="entry name" value="NagB/RpiA_transferase-like"/>
</dbReference>
<dbReference type="SUPFAM" id="SSF46785">
    <property type="entry name" value="Winged helix' DNA-binding domain"/>
    <property type="match status" value="1"/>
</dbReference>
<dbReference type="SMART" id="SM00420">
    <property type="entry name" value="HTH_DEOR"/>
    <property type="match status" value="1"/>
</dbReference>
<dbReference type="PANTHER" id="PTHR30363:SF4">
    <property type="entry name" value="GLYCEROL-3-PHOSPHATE REGULON REPRESSOR"/>
    <property type="match status" value="1"/>
</dbReference>
<dbReference type="InterPro" id="IPR036390">
    <property type="entry name" value="WH_DNA-bd_sf"/>
</dbReference>
<accession>A0A173TR97</accession>
<dbReference type="SUPFAM" id="SSF100950">
    <property type="entry name" value="NagB/RpiA/CoA transferase-like"/>
    <property type="match status" value="1"/>
</dbReference>
<dbReference type="GO" id="GO:0003700">
    <property type="term" value="F:DNA-binding transcription factor activity"/>
    <property type="evidence" value="ECO:0007669"/>
    <property type="project" value="InterPro"/>
</dbReference>
<dbReference type="EMBL" id="QSEP01000014">
    <property type="protein sequence ID" value="RGZ84682.1"/>
    <property type="molecule type" value="Genomic_DNA"/>
</dbReference>
<protein>
    <recommendedName>
        <fullName evidence="1">Lactose phosphotransferase system repressor</fullName>
    </recommendedName>
</protein>
<dbReference type="SMART" id="SM01134">
    <property type="entry name" value="DeoRC"/>
    <property type="match status" value="1"/>
</dbReference>
<sequence length="249" mass="28132">MTERQSKLIKLVNLYQKIEVSRLAELLDVSQVTIRKDLDHLEEEGLLSREHGYALIKNANDINTRLTINYDKKLEIATKAAEMVSNGETVMLESGSTCALLAEQLAKLKKDVTIITNSAYIAIRIRELPIRKVILLGGEYQKEYQGMVGPLVRKCAKEFYVDKFFVGTDGFIPDAGFTCDDLMRVETMKYMEDSANRMIILADSSKFSQKGVVIQTTFSEIDTVCTDAEIPEDALENLKRHNINVEIVE</sequence>
<keyword evidence="5" id="KW-0804">Transcription</keyword>
<evidence type="ECO:0000256" key="1">
    <source>
        <dbReference type="ARBA" id="ARBA00021390"/>
    </source>
</evidence>
<evidence type="ECO:0000313" key="15">
    <source>
        <dbReference type="Proteomes" id="UP000286561"/>
    </source>
</evidence>
<dbReference type="EMBL" id="QRNJ01000034">
    <property type="protein sequence ID" value="RHK38424.1"/>
    <property type="molecule type" value="Genomic_DNA"/>
</dbReference>
<organism evidence="8 12">
    <name type="scientific">Anaerobutyricum hallii</name>
    <dbReference type="NCBI Taxonomy" id="39488"/>
    <lineage>
        <taxon>Bacteria</taxon>
        <taxon>Bacillati</taxon>
        <taxon>Bacillota</taxon>
        <taxon>Clostridia</taxon>
        <taxon>Lachnospirales</taxon>
        <taxon>Lachnospiraceae</taxon>
        <taxon>Anaerobutyricum</taxon>
    </lineage>
</organism>
<dbReference type="Gene3D" id="3.40.50.1360">
    <property type="match status" value="1"/>
</dbReference>
<dbReference type="Proteomes" id="UP000286561">
    <property type="component" value="Unassembled WGS sequence"/>
</dbReference>
<evidence type="ECO:0000313" key="10">
    <source>
        <dbReference type="EMBL" id="RGZ84682.1"/>
    </source>
</evidence>
<reference evidence="12 13" key="1">
    <citation type="submission" date="2015-09" db="EMBL/GenBank/DDBJ databases">
        <authorList>
            <consortium name="Pathogen Informatics"/>
        </authorList>
    </citation>
    <scope>NUCLEOTIDE SEQUENCE [LARGE SCALE GENOMIC DNA]</scope>
    <source>
        <strain evidence="9 13">2789STDY5834835</strain>
        <strain evidence="8 12">2789STDY5834966</strain>
    </source>
</reference>
<dbReference type="InterPro" id="IPR050313">
    <property type="entry name" value="Carb_Metab_HTH_regulators"/>
</dbReference>
<dbReference type="EMBL" id="CYZL01000007">
    <property type="protein sequence ID" value="CUO05253.1"/>
    <property type="molecule type" value="Genomic_DNA"/>
</dbReference>
<evidence type="ECO:0000313" key="13">
    <source>
        <dbReference type="Proteomes" id="UP000095679"/>
    </source>
</evidence>
<evidence type="ECO:0000259" key="7">
    <source>
        <dbReference type="PROSITE" id="PS51000"/>
    </source>
</evidence>
<dbReference type="RefSeq" id="WP_005348916.1">
    <property type="nucleotide sequence ID" value="NZ_BLYK01000013.1"/>
</dbReference>
<dbReference type="InterPro" id="IPR036388">
    <property type="entry name" value="WH-like_DNA-bd_sf"/>
</dbReference>
<keyword evidence="4" id="KW-0238">DNA-binding</keyword>
<evidence type="ECO:0000256" key="6">
    <source>
        <dbReference type="ARBA" id="ARBA00024937"/>
    </source>
</evidence>
<dbReference type="Pfam" id="PF08220">
    <property type="entry name" value="HTH_DeoR"/>
    <property type="match status" value="1"/>
</dbReference>
<evidence type="ECO:0000256" key="2">
    <source>
        <dbReference type="ARBA" id="ARBA00022491"/>
    </source>
</evidence>
<dbReference type="Proteomes" id="UP000283497">
    <property type="component" value="Unassembled WGS sequence"/>
</dbReference>
<dbReference type="Proteomes" id="UP000095390">
    <property type="component" value="Unassembled WGS sequence"/>
</dbReference>
<evidence type="ECO:0000256" key="5">
    <source>
        <dbReference type="ARBA" id="ARBA00023163"/>
    </source>
</evidence>
<dbReference type="OrthoDB" id="9797223at2"/>
<dbReference type="PRINTS" id="PR00037">
    <property type="entry name" value="HTHLACR"/>
</dbReference>
<reference evidence="14 15" key="2">
    <citation type="submission" date="2018-08" db="EMBL/GenBank/DDBJ databases">
        <title>A genome reference for cultivated species of the human gut microbiota.</title>
        <authorList>
            <person name="Zou Y."/>
            <person name="Xue W."/>
            <person name="Luo G."/>
        </authorList>
    </citation>
    <scope>NUCLEOTIDE SEQUENCE [LARGE SCALE GENOMIC DNA]</scope>
    <source>
        <strain evidence="11 14">AF45-14BH</strain>
        <strain evidence="10 15">AM48-23BH</strain>
    </source>
</reference>
<evidence type="ECO:0000313" key="11">
    <source>
        <dbReference type="EMBL" id="RHK38424.1"/>
    </source>
</evidence>
<dbReference type="GO" id="GO:0003677">
    <property type="term" value="F:DNA binding"/>
    <property type="evidence" value="ECO:0007669"/>
    <property type="project" value="UniProtKB-KW"/>
</dbReference>